<protein>
    <submittedName>
        <fullName evidence="1">Uncharacterized protein</fullName>
    </submittedName>
</protein>
<organism evidence="1 2">
    <name type="scientific">Actinacidiphila polyblastidii</name>
    <dbReference type="NCBI Taxonomy" id="3110430"/>
    <lineage>
        <taxon>Bacteria</taxon>
        <taxon>Bacillati</taxon>
        <taxon>Actinomycetota</taxon>
        <taxon>Actinomycetes</taxon>
        <taxon>Kitasatosporales</taxon>
        <taxon>Streptomycetaceae</taxon>
        <taxon>Actinacidiphila</taxon>
    </lineage>
</organism>
<dbReference type="RefSeq" id="WP_330795095.1">
    <property type="nucleotide sequence ID" value="NZ_JAZEWV010000009.1"/>
</dbReference>
<accession>A0ABU7PB41</accession>
<dbReference type="EMBL" id="JAZEWV010000009">
    <property type="protein sequence ID" value="MEE4543025.1"/>
    <property type="molecule type" value="Genomic_DNA"/>
</dbReference>
<comment type="caution">
    <text evidence="1">The sequence shown here is derived from an EMBL/GenBank/DDBJ whole genome shotgun (WGS) entry which is preliminary data.</text>
</comment>
<gene>
    <name evidence="1" type="ORF">V2S66_13740</name>
</gene>
<dbReference type="Proteomes" id="UP001344658">
    <property type="component" value="Unassembled WGS sequence"/>
</dbReference>
<sequence>MTMPLSEFMPELRRHHGIYVMRKTYEGTCAFLTGYELGSERPALKAFHNWLVPRGKGRPELYWPQLVLCEIYEDGALPDIRYLTPEEDERAIEVLFELLEEYFASCSAA</sequence>
<evidence type="ECO:0000313" key="2">
    <source>
        <dbReference type="Proteomes" id="UP001344658"/>
    </source>
</evidence>
<proteinExistence type="predicted"/>
<evidence type="ECO:0000313" key="1">
    <source>
        <dbReference type="EMBL" id="MEE4543025.1"/>
    </source>
</evidence>
<reference evidence="1 2" key="1">
    <citation type="submission" date="2023-12" db="EMBL/GenBank/DDBJ databases">
        <title>Streptomyces sp. V4-01.</title>
        <authorList>
            <person name="Somphong A."/>
            <person name="Phongsopitanun W."/>
        </authorList>
    </citation>
    <scope>NUCLEOTIDE SEQUENCE [LARGE SCALE GENOMIC DNA]</scope>
    <source>
        <strain evidence="1 2">V4-01</strain>
    </source>
</reference>
<name>A0ABU7PB41_9ACTN</name>
<keyword evidence="2" id="KW-1185">Reference proteome</keyword>